<evidence type="ECO:0000256" key="2">
    <source>
        <dbReference type="SAM" id="Phobius"/>
    </source>
</evidence>
<evidence type="ECO:0000313" key="4">
    <source>
        <dbReference type="Proteomes" id="UP000229239"/>
    </source>
</evidence>
<evidence type="ECO:0008006" key="5">
    <source>
        <dbReference type="Google" id="ProtNLM"/>
    </source>
</evidence>
<feature type="region of interest" description="Disordered" evidence="1">
    <location>
        <begin position="1"/>
        <end position="29"/>
    </location>
</feature>
<dbReference type="RefSeq" id="WP_100494510.1">
    <property type="nucleotide sequence ID" value="NZ_PEBJ01000003.1"/>
</dbReference>
<protein>
    <recommendedName>
        <fullName evidence="5">Peptide ABC transporter permease</fullName>
    </recommendedName>
</protein>
<evidence type="ECO:0000313" key="3">
    <source>
        <dbReference type="EMBL" id="PJM76956.1"/>
    </source>
</evidence>
<keyword evidence="2" id="KW-1133">Transmembrane helix</keyword>
<dbReference type="OrthoDB" id="5189092at2"/>
<dbReference type="EMBL" id="PEBJ01000003">
    <property type="protein sequence ID" value="PJM76956.1"/>
    <property type="molecule type" value="Genomic_DNA"/>
</dbReference>
<sequence length="225" mass="24477">MVQQGRNRVTGTSRGNGAPKKRKRKISKRQQAIYRRRRIVVGIVLALIVALVVFCVYSIGRGIGAINTMIHHDDVYAIAREATPTPKSTSNVKKCSVNDLTLELSSKSQSVAVGGTLEFTASIVHEGSNSCLVDGSDSGRVLTITSGSETIYQSGLCAPDSRWLLMAKGDKDVQQLKWNTDYNSTLTECTDETSWPKVNPGTYTAQIALKDAPKVKSDPLTFTVQ</sequence>
<reference evidence="4" key="1">
    <citation type="submission" date="2017-10" db="EMBL/GenBank/DDBJ databases">
        <title>Draft genome sequences of strains TRE 1, TRE 9, TRE H and TRI 7, isolated from tamarins, belonging to four potential novel Bifidobacterium species.</title>
        <authorList>
            <person name="Mattarelli P."/>
            <person name="Modesto M."/>
            <person name="Puglisi E."/>
            <person name="Morelli L."/>
            <person name="Bonetti A."/>
            <person name="Spezio C."/>
            <person name="Sandri C."/>
        </authorList>
    </citation>
    <scope>NUCLEOTIDE SEQUENCE [LARGE SCALE GENOMIC DNA]</scope>
    <source>
        <strain evidence="4">TREH</strain>
    </source>
</reference>
<comment type="caution">
    <text evidence="3">The sequence shown here is derived from an EMBL/GenBank/DDBJ whole genome shotgun (WGS) entry which is preliminary data.</text>
</comment>
<keyword evidence="4" id="KW-1185">Reference proteome</keyword>
<feature type="transmembrane region" description="Helical" evidence="2">
    <location>
        <begin position="39"/>
        <end position="60"/>
    </location>
</feature>
<organism evidence="3 4">
    <name type="scientific">Bifidobacterium felsineum</name>
    <dbReference type="NCBI Taxonomy" id="2045440"/>
    <lineage>
        <taxon>Bacteria</taxon>
        <taxon>Bacillati</taxon>
        <taxon>Actinomycetota</taxon>
        <taxon>Actinomycetes</taxon>
        <taxon>Bifidobacteriales</taxon>
        <taxon>Bifidobacteriaceae</taxon>
        <taxon>Bifidobacterium</taxon>
    </lineage>
</organism>
<feature type="compositionally biased region" description="Polar residues" evidence="1">
    <location>
        <begin position="1"/>
        <end position="15"/>
    </location>
</feature>
<name>A0A2M9HJI2_9BIFI</name>
<proteinExistence type="predicted"/>
<keyword evidence="2" id="KW-0472">Membrane</keyword>
<keyword evidence="2" id="KW-0812">Transmembrane</keyword>
<dbReference type="AlphaFoldDB" id="A0A2M9HJI2"/>
<gene>
    <name evidence="3" type="ORF">CSQ86_07630</name>
</gene>
<feature type="compositionally biased region" description="Basic residues" evidence="1">
    <location>
        <begin position="19"/>
        <end position="29"/>
    </location>
</feature>
<evidence type="ECO:0000256" key="1">
    <source>
        <dbReference type="SAM" id="MobiDB-lite"/>
    </source>
</evidence>
<dbReference type="Proteomes" id="UP000229239">
    <property type="component" value="Unassembled WGS sequence"/>
</dbReference>
<accession>A0A2M9HJI2</accession>